<comment type="caution">
    <text evidence="1">The sequence shown here is derived from an EMBL/GenBank/DDBJ whole genome shotgun (WGS) entry which is preliminary data.</text>
</comment>
<evidence type="ECO:0000313" key="1">
    <source>
        <dbReference type="EMBL" id="GJM49884.1"/>
    </source>
</evidence>
<evidence type="ECO:0000313" key="4">
    <source>
        <dbReference type="Proteomes" id="UP001208692"/>
    </source>
</evidence>
<organism evidence="1 3">
    <name type="scientific">Capnocytophaga catalasegens</name>
    <dbReference type="NCBI Taxonomy" id="1004260"/>
    <lineage>
        <taxon>Bacteria</taxon>
        <taxon>Pseudomonadati</taxon>
        <taxon>Bacteroidota</taxon>
        <taxon>Flavobacteriia</taxon>
        <taxon>Flavobacteriales</taxon>
        <taxon>Flavobacteriaceae</taxon>
        <taxon>Capnocytophaga</taxon>
    </lineage>
</organism>
<dbReference type="RefSeq" id="WP_264846563.1">
    <property type="nucleotide sequence ID" value="NZ_BPMA01000022.1"/>
</dbReference>
<dbReference type="AlphaFoldDB" id="A0AAV5ATP6"/>
<name>A0AAV5ATP6_9FLAO</name>
<dbReference type="Proteomes" id="UP001208692">
    <property type="component" value="Unassembled WGS sequence"/>
</dbReference>
<protein>
    <submittedName>
        <fullName evidence="1">Uncharacterized protein</fullName>
    </submittedName>
</protein>
<dbReference type="EMBL" id="BQKB01000059">
    <property type="protein sequence ID" value="GJM54056.1"/>
    <property type="molecule type" value="Genomic_DNA"/>
</dbReference>
<dbReference type="EMBL" id="BQKA01000014">
    <property type="protein sequence ID" value="GJM49884.1"/>
    <property type="molecule type" value="Genomic_DNA"/>
</dbReference>
<evidence type="ECO:0000313" key="2">
    <source>
        <dbReference type="EMBL" id="GJM54056.1"/>
    </source>
</evidence>
<sequence length="104" mass="12389">MMAKLQRNFGTTKLLNEKTKDFLERRIFKEYNQTQNADRRRRLVYLSMTLGLQTPFIDTPIQAINGQVLFGGLPYQDLTPKQKENFNFKIKLQKYEKFNQPTIQ</sequence>
<gene>
    <name evidence="1" type="ORF">RCZ15_08590</name>
    <name evidence="2" type="ORF">RCZ16_23720</name>
</gene>
<evidence type="ECO:0000313" key="3">
    <source>
        <dbReference type="Proteomes" id="UP001207736"/>
    </source>
</evidence>
<dbReference type="Proteomes" id="UP001207736">
    <property type="component" value="Unassembled WGS sequence"/>
</dbReference>
<proteinExistence type="predicted"/>
<accession>A0AAV5ATP6</accession>
<keyword evidence="4" id="KW-1185">Reference proteome</keyword>
<reference evidence="1 4" key="1">
    <citation type="submission" date="2021-11" db="EMBL/GenBank/DDBJ databases">
        <title>Draft genome sequence of Capnocytophaga sp. strain KC07075 isolated from cat oral cavity.</title>
        <authorList>
            <person name="Suzuki M."/>
            <person name="Imaoka K."/>
            <person name="Kimura M."/>
            <person name="Morikawa S."/>
            <person name="Maeda K."/>
        </authorList>
    </citation>
    <scope>NUCLEOTIDE SEQUENCE</scope>
    <source>
        <strain evidence="1">KC07075</strain>
        <strain evidence="2 4">KC07079</strain>
    </source>
</reference>